<sequence>MMLSRLNPAGSSAIASAEKVPFGMSSPMICEIARDSADNLIKPKAEVARRNTRKNSNDMASAVTLADVCNSVFRYPSQRSWRGTVPTTSAATSFSANKLNNNARQIADLRAEYELRFPASLTMAVSPQTTKGQRGNSRCEFSKSRRSHASHSAGWRPVVTQRLNKACLALARVRVQPLLQAATPQRVQPLAQPQMWPTAKPIQTAVTNPTTASPVYAGAQPMDSTTKARRGFGGFLMPKFTTGPSHLIAGPETEGTSDVQ</sequence>
<keyword evidence="3" id="KW-1185">Reference proteome</keyword>
<proteinExistence type="predicted"/>
<dbReference type="EMBL" id="CYUE01000020">
    <property type="protein sequence ID" value="CUK26813.1"/>
    <property type="molecule type" value="Genomic_DNA"/>
</dbReference>
<evidence type="ECO:0000256" key="1">
    <source>
        <dbReference type="SAM" id="MobiDB-lite"/>
    </source>
</evidence>
<reference evidence="3" key="1">
    <citation type="submission" date="2015-09" db="EMBL/GenBank/DDBJ databases">
        <authorList>
            <person name="Rodrigo-Torres Lidia"/>
            <person name="Arahal R.David."/>
        </authorList>
    </citation>
    <scope>NUCLEOTIDE SEQUENCE [LARGE SCALE GENOMIC DNA]</scope>
    <source>
        <strain evidence="3">CECT 5114</strain>
    </source>
</reference>
<gene>
    <name evidence="2" type="ORF">TA5114_02631</name>
</gene>
<dbReference type="Proteomes" id="UP000051184">
    <property type="component" value="Unassembled WGS sequence"/>
</dbReference>
<name>A0A0P1IT88_9RHOB</name>
<evidence type="ECO:0000313" key="3">
    <source>
        <dbReference type="Proteomes" id="UP000051184"/>
    </source>
</evidence>
<organism evidence="2 3">
    <name type="scientific">Cognatishimia activa</name>
    <dbReference type="NCBI Taxonomy" id="1715691"/>
    <lineage>
        <taxon>Bacteria</taxon>
        <taxon>Pseudomonadati</taxon>
        <taxon>Pseudomonadota</taxon>
        <taxon>Alphaproteobacteria</taxon>
        <taxon>Rhodobacterales</taxon>
        <taxon>Paracoccaceae</taxon>
        <taxon>Cognatishimia</taxon>
    </lineage>
</organism>
<dbReference type="STRING" id="1715691.TA5113_01460"/>
<protein>
    <submittedName>
        <fullName evidence="2">Uncharacterized protein</fullName>
    </submittedName>
</protein>
<feature type="region of interest" description="Disordered" evidence="1">
    <location>
        <begin position="126"/>
        <end position="145"/>
    </location>
</feature>
<accession>A0A0P1IT88</accession>
<dbReference type="AlphaFoldDB" id="A0A0P1IT88"/>
<feature type="compositionally biased region" description="Polar residues" evidence="1">
    <location>
        <begin position="126"/>
        <end position="136"/>
    </location>
</feature>
<evidence type="ECO:0000313" key="2">
    <source>
        <dbReference type="EMBL" id="CUK26813.1"/>
    </source>
</evidence>